<comment type="similarity">
    <text evidence="2">Belongs to the diacylglycerol/lipid kinase family.</text>
</comment>
<gene>
    <name evidence="15" type="ORF">F4V43_18215</name>
</gene>
<keyword evidence="9" id="KW-0460">Magnesium</keyword>
<evidence type="ECO:0000256" key="10">
    <source>
        <dbReference type="ARBA" id="ARBA00023098"/>
    </source>
</evidence>
<evidence type="ECO:0000256" key="12">
    <source>
        <dbReference type="ARBA" id="ARBA00023264"/>
    </source>
</evidence>
<dbReference type="PANTHER" id="PTHR12358:SF106">
    <property type="entry name" value="LIPID KINASE YEGS"/>
    <property type="match status" value="1"/>
</dbReference>
<dbReference type="GO" id="GO:0008654">
    <property type="term" value="P:phospholipid biosynthetic process"/>
    <property type="evidence" value="ECO:0007669"/>
    <property type="project" value="UniProtKB-KW"/>
</dbReference>
<comment type="caution">
    <text evidence="15">The sequence shown here is derived from an EMBL/GenBank/DDBJ whole genome shotgun (WGS) entry which is preliminary data.</text>
</comment>
<feature type="region of interest" description="Disordered" evidence="13">
    <location>
        <begin position="300"/>
        <end position="325"/>
    </location>
</feature>
<dbReference type="OrthoDB" id="9786026at2"/>
<organism evidence="15 16">
    <name type="scientific">Paenibacillus spiritus</name>
    <dbReference type="NCBI Taxonomy" id="2496557"/>
    <lineage>
        <taxon>Bacteria</taxon>
        <taxon>Bacillati</taxon>
        <taxon>Bacillota</taxon>
        <taxon>Bacilli</taxon>
        <taxon>Bacillales</taxon>
        <taxon>Paenibacillaceae</taxon>
        <taxon>Paenibacillus</taxon>
    </lineage>
</organism>
<evidence type="ECO:0000256" key="1">
    <source>
        <dbReference type="ARBA" id="ARBA00001946"/>
    </source>
</evidence>
<evidence type="ECO:0000256" key="6">
    <source>
        <dbReference type="ARBA" id="ARBA00022741"/>
    </source>
</evidence>
<proteinExistence type="inferred from homology"/>
<evidence type="ECO:0000256" key="5">
    <source>
        <dbReference type="ARBA" id="ARBA00022723"/>
    </source>
</evidence>
<dbReference type="NCBIfam" id="TIGR00147">
    <property type="entry name" value="YegS/Rv2252/BmrU family lipid kinase"/>
    <property type="match status" value="1"/>
</dbReference>
<dbReference type="InterPro" id="IPR017438">
    <property type="entry name" value="ATP-NAD_kinase_N"/>
</dbReference>
<dbReference type="AlphaFoldDB" id="A0A5J5FUN8"/>
<evidence type="ECO:0000313" key="15">
    <source>
        <dbReference type="EMBL" id="KAA8997255.1"/>
    </source>
</evidence>
<dbReference type="PROSITE" id="PS50146">
    <property type="entry name" value="DAGK"/>
    <property type="match status" value="1"/>
</dbReference>
<dbReference type="GO" id="GO:0046872">
    <property type="term" value="F:metal ion binding"/>
    <property type="evidence" value="ECO:0007669"/>
    <property type="project" value="UniProtKB-KW"/>
</dbReference>
<keyword evidence="8" id="KW-0067">ATP-binding</keyword>
<evidence type="ECO:0000313" key="16">
    <source>
        <dbReference type="Proteomes" id="UP000367750"/>
    </source>
</evidence>
<dbReference type="GO" id="GO:0005886">
    <property type="term" value="C:plasma membrane"/>
    <property type="evidence" value="ECO:0007669"/>
    <property type="project" value="TreeGrafter"/>
</dbReference>
<dbReference type="Gene3D" id="2.60.200.40">
    <property type="match status" value="1"/>
</dbReference>
<comment type="cofactor">
    <cofactor evidence="1">
        <name>Mg(2+)</name>
        <dbReference type="ChEBI" id="CHEBI:18420"/>
    </cofactor>
</comment>
<feature type="compositionally biased region" description="Low complexity" evidence="13">
    <location>
        <begin position="300"/>
        <end position="316"/>
    </location>
</feature>
<evidence type="ECO:0000256" key="13">
    <source>
        <dbReference type="SAM" id="MobiDB-lite"/>
    </source>
</evidence>
<keyword evidence="10" id="KW-0443">Lipid metabolism</keyword>
<evidence type="ECO:0000256" key="8">
    <source>
        <dbReference type="ARBA" id="ARBA00022840"/>
    </source>
</evidence>
<evidence type="ECO:0000256" key="11">
    <source>
        <dbReference type="ARBA" id="ARBA00023209"/>
    </source>
</evidence>
<evidence type="ECO:0000256" key="9">
    <source>
        <dbReference type="ARBA" id="ARBA00022842"/>
    </source>
</evidence>
<evidence type="ECO:0000256" key="4">
    <source>
        <dbReference type="ARBA" id="ARBA00022679"/>
    </source>
</evidence>
<reference evidence="15 16" key="1">
    <citation type="submission" date="2019-09" db="EMBL/GenBank/DDBJ databases">
        <title>Bacillus ochoae sp. nov., Paenibacillus whitsoniae sp. nov., Paenibacillus spiritus sp. nov. Isolated from the Mars Exploration Rover during spacecraft assembly.</title>
        <authorList>
            <person name="Seuylemezian A."/>
            <person name="Vaishampayan P."/>
        </authorList>
    </citation>
    <scope>NUCLEOTIDE SEQUENCE [LARGE SCALE GENOMIC DNA]</scope>
    <source>
        <strain evidence="15 16">MER_111</strain>
    </source>
</reference>
<dbReference type="Pfam" id="PF00781">
    <property type="entry name" value="DAGK_cat"/>
    <property type="match status" value="1"/>
</dbReference>
<feature type="domain" description="DAGKc" evidence="14">
    <location>
        <begin position="1"/>
        <end position="130"/>
    </location>
</feature>
<keyword evidence="6" id="KW-0547">Nucleotide-binding</keyword>
<keyword evidence="4" id="KW-0808">Transferase</keyword>
<sequence length="325" mass="33468">MYLFIINPRAGGGAAAKVWQAAQETLRERSVSYEALLTGSAETAGAEIARALGRRAGAWTAAVVIGGDGTLHSALGAIAAHGVPLGIVPAGSGNDTARGFGVPLDAPKALEAALAGCAAPADMLRAGSRNTVTAVASGFDAQVAVNVNRSRYKAVCNALRAGRLAYLIGVLHTLATFKPCRARVVCGGEERFFEDVWLASVCNLPSYGGGLRIAPQADSADGLLDVCVVHGIGRWKLLRLFPTLLRGSHVKLPYVTMLRGAEAEIAFERPMPAIGDGEPLPAGPLAVRCEPGALRVLSPPAARAASAADSPRAPGSEKLLRQPAG</sequence>
<dbReference type="InterPro" id="IPR001206">
    <property type="entry name" value="Diacylglycerol_kinase_cat_dom"/>
</dbReference>
<accession>A0A5J5FUN8</accession>
<dbReference type="GO" id="GO:0004143">
    <property type="term" value="F:ATP-dependent diacylglycerol kinase activity"/>
    <property type="evidence" value="ECO:0007669"/>
    <property type="project" value="TreeGrafter"/>
</dbReference>
<dbReference type="EMBL" id="VYKK01000030">
    <property type="protein sequence ID" value="KAA8997255.1"/>
    <property type="molecule type" value="Genomic_DNA"/>
</dbReference>
<dbReference type="Gene3D" id="3.40.50.10330">
    <property type="entry name" value="Probable inorganic polyphosphate/atp-NAD kinase, domain 1"/>
    <property type="match status" value="1"/>
</dbReference>
<dbReference type="Proteomes" id="UP000367750">
    <property type="component" value="Unassembled WGS sequence"/>
</dbReference>
<keyword evidence="5" id="KW-0479">Metal-binding</keyword>
<dbReference type="PANTHER" id="PTHR12358">
    <property type="entry name" value="SPHINGOSINE KINASE"/>
    <property type="match status" value="1"/>
</dbReference>
<dbReference type="InterPro" id="IPR005218">
    <property type="entry name" value="Diacylglycerol/lipid_kinase"/>
</dbReference>
<dbReference type="SMART" id="SM00046">
    <property type="entry name" value="DAGKc"/>
    <property type="match status" value="1"/>
</dbReference>
<dbReference type="InterPro" id="IPR050187">
    <property type="entry name" value="Lipid_Phosphate_FormReg"/>
</dbReference>
<keyword evidence="12" id="KW-1208">Phospholipid metabolism</keyword>
<evidence type="ECO:0000256" key="3">
    <source>
        <dbReference type="ARBA" id="ARBA00022516"/>
    </source>
</evidence>
<evidence type="ECO:0000256" key="7">
    <source>
        <dbReference type="ARBA" id="ARBA00022777"/>
    </source>
</evidence>
<name>A0A5J5FUN8_9BACL</name>
<dbReference type="SUPFAM" id="SSF111331">
    <property type="entry name" value="NAD kinase/diacylglycerol kinase-like"/>
    <property type="match status" value="1"/>
</dbReference>
<keyword evidence="7 15" id="KW-0418">Kinase</keyword>
<evidence type="ECO:0000259" key="14">
    <source>
        <dbReference type="PROSITE" id="PS50146"/>
    </source>
</evidence>
<dbReference type="InterPro" id="IPR045540">
    <property type="entry name" value="YegS/DAGK_C"/>
</dbReference>
<evidence type="ECO:0000256" key="2">
    <source>
        <dbReference type="ARBA" id="ARBA00005983"/>
    </source>
</evidence>
<dbReference type="InterPro" id="IPR016064">
    <property type="entry name" value="NAD/diacylglycerol_kinase_sf"/>
</dbReference>
<dbReference type="Pfam" id="PF19279">
    <property type="entry name" value="YegS_C"/>
    <property type="match status" value="1"/>
</dbReference>
<protein>
    <submittedName>
        <fullName evidence="15">Diacylglycerol kinase family lipid kinase</fullName>
    </submittedName>
</protein>
<dbReference type="GO" id="GO:0005524">
    <property type="term" value="F:ATP binding"/>
    <property type="evidence" value="ECO:0007669"/>
    <property type="project" value="UniProtKB-KW"/>
</dbReference>
<keyword evidence="3" id="KW-0444">Lipid biosynthesis</keyword>
<keyword evidence="11" id="KW-0594">Phospholipid biosynthesis</keyword>
<keyword evidence="16" id="KW-1185">Reference proteome</keyword>